<accession>A0ACC3BQJ1</accession>
<gene>
    <name evidence="1" type="ORF">I4F81_002840</name>
</gene>
<comment type="caution">
    <text evidence="1">The sequence shown here is derived from an EMBL/GenBank/DDBJ whole genome shotgun (WGS) entry which is preliminary data.</text>
</comment>
<reference evidence="1" key="1">
    <citation type="submission" date="2019-11" db="EMBL/GenBank/DDBJ databases">
        <title>Nori genome reveals adaptations in red seaweeds to the harsh intertidal environment.</title>
        <authorList>
            <person name="Wang D."/>
            <person name="Mao Y."/>
        </authorList>
    </citation>
    <scope>NUCLEOTIDE SEQUENCE</scope>
    <source>
        <tissue evidence="1">Gametophyte</tissue>
    </source>
</reference>
<name>A0ACC3BQJ1_PYRYE</name>
<keyword evidence="2" id="KW-1185">Reference proteome</keyword>
<dbReference type="EMBL" id="CM020618">
    <property type="protein sequence ID" value="KAK1860251.1"/>
    <property type="molecule type" value="Genomic_DNA"/>
</dbReference>
<sequence>MLGTDAVQTFPATVDEEFPGDDGTGVVPAPPAPAKDLSGADGALAPPASVEDNFGDDGGGFIKRFDSCVPYNERDVDGNFFCEIRRRRRPQALAIPIISEVQDDSGSQGCSPQGSSSSTPVGNSTCLIRGPVRGFSDDAWRFSTLTTVSSAAPLPTHKVYVRSMSWVVPGTYVDIEDAHASICAVFEARAPADRPWDESFTTSTFRVVSHQDALSDSDIGVVLRSARDTVRRSNKKIPDGYVALVERCPAMPSTIRSETGEEKRLRAYTNKYWQAPTAAENEDDDASSNDDDGVFFDNDNVETLGCYVPQDRPKEALFMLSAHSHSYLGDDDGTGELRIMAVGFDAVAALQRAMDMSTVAGLTAVAAASAPPAVVTFAADGGTVGGELVTAFTAGASCPHLKHGRTDLVPLAYPLSGETDVDHLVATVVRDMLAAVVDAKFTVSTSCSTTNASASDGSNDVENGAEKDEDTSSRVLIKLCDEVEVCADFKMCRWVHGHTGNGDTWRCVHRAGCLVLEYLRASCHMQQVADRSDEVVPKQWQLAIWRLAGWTIGHSRCPVEFNAGEAYISCPACKILLAVSGSEVLNSGALRCPRPECDGNDPIYLLHDIARSPIDDLINASRTLCGGVRGYPLLRNMKSRIQLPVLHCTGIIAEVIIFFVLECLPEAVQADARSTL</sequence>
<proteinExistence type="predicted"/>
<dbReference type="Proteomes" id="UP000798662">
    <property type="component" value="Chromosome 1"/>
</dbReference>
<protein>
    <submittedName>
        <fullName evidence="1">Uncharacterized protein</fullName>
    </submittedName>
</protein>
<organism evidence="1 2">
    <name type="scientific">Pyropia yezoensis</name>
    <name type="common">Susabi-nori</name>
    <name type="synonym">Porphyra yezoensis</name>
    <dbReference type="NCBI Taxonomy" id="2788"/>
    <lineage>
        <taxon>Eukaryota</taxon>
        <taxon>Rhodophyta</taxon>
        <taxon>Bangiophyceae</taxon>
        <taxon>Bangiales</taxon>
        <taxon>Bangiaceae</taxon>
        <taxon>Pyropia</taxon>
    </lineage>
</organism>
<evidence type="ECO:0000313" key="2">
    <source>
        <dbReference type="Proteomes" id="UP000798662"/>
    </source>
</evidence>
<evidence type="ECO:0000313" key="1">
    <source>
        <dbReference type="EMBL" id="KAK1860251.1"/>
    </source>
</evidence>